<dbReference type="EMBL" id="JABWAB010000004">
    <property type="protein sequence ID" value="KAF6053147.1"/>
    <property type="molecule type" value="Genomic_DNA"/>
</dbReference>
<evidence type="ECO:0000313" key="3">
    <source>
        <dbReference type="EMBL" id="KAF6053147.1"/>
    </source>
</evidence>
<feature type="signal peptide" evidence="2">
    <location>
        <begin position="1"/>
        <end position="17"/>
    </location>
</feature>
<accession>A0A8X7NMH1</accession>
<comment type="caution">
    <text evidence="3">The sequence shown here is derived from an EMBL/GenBank/DDBJ whole genome shotgun (WGS) entry which is preliminary data.</text>
</comment>
<proteinExistence type="predicted"/>
<dbReference type="Proteomes" id="UP000590412">
    <property type="component" value="Unassembled WGS sequence"/>
</dbReference>
<reference evidence="3" key="1">
    <citation type="submission" date="2020-03" db="EMBL/GenBank/DDBJ databases">
        <title>FDA dAtabase for Regulatory Grade micrObial Sequences (FDA-ARGOS): Supporting development and validation of Infectious Disease Dx tests.</title>
        <authorList>
            <person name="Campos J."/>
            <person name="Goldberg B."/>
            <person name="Tallon L."/>
            <person name="Sadzewicz L."/>
            <person name="Vavikolanu K."/>
            <person name="Mehta A."/>
            <person name="Aluvathingal J."/>
            <person name="Nadendla S."/>
            <person name="Nandy P."/>
            <person name="Geyer C."/>
            <person name="Yan Y."/>
            <person name="Sichtig H."/>
        </authorList>
    </citation>
    <scope>NUCLEOTIDE SEQUENCE [LARGE SCALE GENOMIC DNA]</scope>
    <source>
        <strain evidence="3">FDAARGOS_652</strain>
    </source>
</reference>
<dbReference type="OrthoDB" id="10584021at2759"/>
<evidence type="ECO:0000256" key="2">
    <source>
        <dbReference type="SAM" id="SignalP"/>
    </source>
</evidence>
<dbReference type="AlphaFoldDB" id="A0A8X7NMH1"/>
<sequence length="153" mass="15094">MNGFLLFIISVVTAASSDTISISYDTSQVLTSVSGSTVQASESPIGPKGSSAIDAILRSLSALSETGDSSDVVSETADASEGSSNETAASETDTSEEESSSSSSSAESSEKSESSQAAATTTESKTNSSTSASNIGATLGCGSAISLLVLALL</sequence>
<organism evidence="3 4">
    <name type="scientific">Candida parapsilosis</name>
    <name type="common">Yeast</name>
    <dbReference type="NCBI Taxonomy" id="5480"/>
    <lineage>
        <taxon>Eukaryota</taxon>
        <taxon>Fungi</taxon>
        <taxon>Dikarya</taxon>
        <taxon>Ascomycota</taxon>
        <taxon>Saccharomycotina</taxon>
        <taxon>Pichiomycetes</taxon>
        <taxon>Debaryomycetaceae</taxon>
        <taxon>Candida/Lodderomyces clade</taxon>
        <taxon>Candida</taxon>
    </lineage>
</organism>
<feature type="chain" id="PRO_5044694573" evidence="2">
    <location>
        <begin position="18"/>
        <end position="153"/>
    </location>
</feature>
<name>A0A8X7NMH1_CANPA</name>
<evidence type="ECO:0000256" key="1">
    <source>
        <dbReference type="SAM" id="MobiDB-lite"/>
    </source>
</evidence>
<keyword evidence="2" id="KW-0732">Signal</keyword>
<feature type="compositionally biased region" description="Low complexity" evidence="1">
    <location>
        <begin position="114"/>
        <end position="133"/>
    </location>
</feature>
<protein>
    <submittedName>
        <fullName evidence="3">Uncharacterized protein</fullName>
    </submittedName>
</protein>
<feature type="compositionally biased region" description="Low complexity" evidence="1">
    <location>
        <begin position="83"/>
        <end position="92"/>
    </location>
</feature>
<gene>
    <name evidence="3" type="ORF">FOB60_003403</name>
</gene>
<feature type="region of interest" description="Disordered" evidence="1">
    <location>
        <begin position="64"/>
        <end position="136"/>
    </location>
</feature>
<feature type="compositionally biased region" description="Polar residues" evidence="1">
    <location>
        <begin position="64"/>
        <end position="73"/>
    </location>
</feature>
<evidence type="ECO:0000313" key="4">
    <source>
        <dbReference type="Proteomes" id="UP000590412"/>
    </source>
</evidence>